<evidence type="ECO:0000313" key="2">
    <source>
        <dbReference type="Proteomes" id="UP000253314"/>
    </source>
</evidence>
<sequence>MVLRYPERIVIGNRLAKAKKWLKKPIRTIVEEKALHFNQMDFTIEFSNLSFYAAALGVSAFTVENFLSISGNKSEVINLF</sequence>
<evidence type="ECO:0000313" key="1">
    <source>
        <dbReference type="EMBL" id="RBW69745.1"/>
    </source>
</evidence>
<dbReference type="EMBL" id="QOCW01000008">
    <property type="protein sequence ID" value="RBW69745.1"/>
    <property type="molecule type" value="Genomic_DNA"/>
</dbReference>
<accession>A0A366XX65</accession>
<keyword evidence="2" id="KW-1185">Reference proteome</keyword>
<dbReference type="AlphaFoldDB" id="A0A366XX65"/>
<dbReference type="Gene3D" id="3.30.420.40">
    <property type="match status" value="1"/>
</dbReference>
<name>A0A366XX65_9BACI</name>
<comment type="caution">
    <text evidence="1">The sequence shown here is derived from an EMBL/GenBank/DDBJ whole genome shotgun (WGS) entry which is preliminary data.</text>
</comment>
<dbReference type="Proteomes" id="UP000253314">
    <property type="component" value="Unassembled WGS sequence"/>
</dbReference>
<reference evidence="1 2" key="1">
    <citation type="submission" date="2018-07" db="EMBL/GenBank/DDBJ databases">
        <title>Lottiidibacillus patelloidae gen. nov., sp. nov., isolated from the intestinal tract of a marine limpet and the reclassification of B. taeanensis BH030017T, B. algicola KMM 3737T and B. hwajinpoensis SW-72T as genus Lottiidibacillus.</title>
        <authorList>
            <person name="Liu R."/>
            <person name="Huang Z."/>
        </authorList>
    </citation>
    <scope>NUCLEOTIDE SEQUENCE [LARGE SCALE GENOMIC DNA]</scope>
    <source>
        <strain evidence="1 2">BH030017</strain>
    </source>
</reference>
<proteinExistence type="predicted"/>
<protein>
    <submittedName>
        <fullName evidence="1">Uncharacterized protein</fullName>
    </submittedName>
</protein>
<gene>
    <name evidence="1" type="ORF">DS031_09430</name>
</gene>
<organism evidence="1 2">
    <name type="scientific">Bacillus taeanensis</name>
    <dbReference type="NCBI Taxonomy" id="273032"/>
    <lineage>
        <taxon>Bacteria</taxon>
        <taxon>Bacillati</taxon>
        <taxon>Bacillota</taxon>
        <taxon>Bacilli</taxon>
        <taxon>Bacillales</taxon>
        <taxon>Bacillaceae</taxon>
        <taxon>Bacillus</taxon>
    </lineage>
</organism>
<dbReference type="OrthoDB" id="9796533at2"/>